<proteinExistence type="predicted"/>
<organism evidence="2 3">
    <name type="scientific">candidate division WWE3 bacterium RIFCSPHIGHO2_01_FULL_42_13</name>
    <dbReference type="NCBI Taxonomy" id="1802617"/>
    <lineage>
        <taxon>Bacteria</taxon>
        <taxon>Katanobacteria</taxon>
    </lineage>
</organism>
<comment type="caution">
    <text evidence="2">The sequence shown here is derived from an EMBL/GenBank/DDBJ whole genome shotgun (WGS) entry which is preliminary data.</text>
</comment>
<dbReference type="Proteomes" id="UP000176608">
    <property type="component" value="Unassembled WGS sequence"/>
</dbReference>
<accession>A0A1F4USP1</accession>
<dbReference type="PANTHER" id="PTHR43718:SF2">
    <property type="entry name" value="LON PROTEASE HOMOLOG, MITOCHONDRIAL"/>
    <property type="match status" value="1"/>
</dbReference>
<dbReference type="Pfam" id="PF22667">
    <property type="entry name" value="Lon_lid"/>
    <property type="match status" value="1"/>
</dbReference>
<dbReference type="GO" id="GO:0004252">
    <property type="term" value="F:serine-type endopeptidase activity"/>
    <property type="evidence" value="ECO:0007669"/>
    <property type="project" value="InterPro"/>
</dbReference>
<reference evidence="2 3" key="1">
    <citation type="journal article" date="2016" name="Nat. Commun.">
        <title>Thousands of microbial genomes shed light on interconnected biogeochemical processes in an aquifer system.</title>
        <authorList>
            <person name="Anantharaman K."/>
            <person name="Brown C.T."/>
            <person name="Hug L.A."/>
            <person name="Sharon I."/>
            <person name="Castelle C.J."/>
            <person name="Probst A.J."/>
            <person name="Thomas B.C."/>
            <person name="Singh A."/>
            <person name="Wilkins M.J."/>
            <person name="Karaoz U."/>
            <person name="Brodie E.L."/>
            <person name="Williams K.H."/>
            <person name="Hubbard S.S."/>
            <person name="Banfield J.F."/>
        </authorList>
    </citation>
    <scope>NUCLEOTIDE SEQUENCE [LARGE SCALE GENOMIC DNA]</scope>
</reference>
<dbReference type="InterPro" id="IPR027065">
    <property type="entry name" value="Lon_Prtase"/>
</dbReference>
<gene>
    <name evidence="2" type="ORF">A2886_01565</name>
</gene>
<dbReference type="Gene3D" id="1.10.8.60">
    <property type="match status" value="1"/>
</dbReference>
<feature type="domain" description="AAA+ ATPase" evidence="1">
    <location>
        <begin position="129"/>
        <end position="279"/>
    </location>
</feature>
<dbReference type="InterPro" id="IPR054594">
    <property type="entry name" value="Lon_lid"/>
</dbReference>
<dbReference type="EMBL" id="MEVA01000001">
    <property type="protein sequence ID" value="OGC47926.1"/>
    <property type="molecule type" value="Genomic_DNA"/>
</dbReference>
<dbReference type="GO" id="GO:0004176">
    <property type="term" value="F:ATP-dependent peptidase activity"/>
    <property type="evidence" value="ECO:0007669"/>
    <property type="project" value="InterPro"/>
</dbReference>
<dbReference type="InterPro" id="IPR003959">
    <property type="entry name" value="ATPase_AAA_core"/>
</dbReference>
<evidence type="ECO:0000313" key="3">
    <source>
        <dbReference type="Proteomes" id="UP000176608"/>
    </source>
</evidence>
<protein>
    <recommendedName>
        <fullName evidence="1">AAA+ ATPase domain-containing protein</fullName>
    </recommendedName>
</protein>
<evidence type="ECO:0000313" key="2">
    <source>
        <dbReference type="EMBL" id="OGC47926.1"/>
    </source>
</evidence>
<dbReference type="AlphaFoldDB" id="A0A1F4USP1"/>
<name>A0A1F4USP1_UNCKA</name>
<dbReference type="InterPro" id="IPR027417">
    <property type="entry name" value="P-loop_NTPase"/>
</dbReference>
<sequence>MPDNDNKKTPTVASPDFIFQELKDLSQKVASAKDMPEELKDRLEKMLQRLNTMARMGSYSMEFDNIARYVDIVVSIPWGIRTEDKLDLSGTAEMLNKTHHGMQYVKDRVLEYLSTMVLIKRKGENAIAKSPVILFVGLQGVGKTTMAMSLADALGRKFIRISMGAIGAVTELRGRSKSFPESEPGQIVKALIKTGVRNPVILLDEIEKASGQVGLQSDVMAALLEILDPNQNPNFRDHYVDFPIDLSEVLFVCSANNTGTISTALMDRLEVIKMPSYTNDEKEVIAREYLLPKVLVNSGLADGELTIEPTLWPEIVKPFGYDSGIRSIGRTLESIARKVAKEIVDGKSKSVNLTSENLKYYLPK</sequence>
<evidence type="ECO:0000259" key="1">
    <source>
        <dbReference type="SMART" id="SM00382"/>
    </source>
</evidence>
<dbReference type="SMART" id="SM00382">
    <property type="entry name" value="AAA"/>
    <property type="match status" value="1"/>
</dbReference>
<dbReference type="SUPFAM" id="SSF52540">
    <property type="entry name" value="P-loop containing nucleoside triphosphate hydrolases"/>
    <property type="match status" value="1"/>
</dbReference>
<dbReference type="Pfam" id="PF00004">
    <property type="entry name" value="AAA"/>
    <property type="match status" value="1"/>
</dbReference>
<dbReference type="STRING" id="1802617.A2886_01565"/>
<dbReference type="PANTHER" id="PTHR43718">
    <property type="entry name" value="LON PROTEASE"/>
    <property type="match status" value="1"/>
</dbReference>
<dbReference type="GO" id="GO:0005524">
    <property type="term" value="F:ATP binding"/>
    <property type="evidence" value="ECO:0007669"/>
    <property type="project" value="InterPro"/>
</dbReference>
<dbReference type="Gene3D" id="3.40.50.300">
    <property type="entry name" value="P-loop containing nucleotide triphosphate hydrolases"/>
    <property type="match status" value="1"/>
</dbReference>
<dbReference type="GO" id="GO:0016887">
    <property type="term" value="F:ATP hydrolysis activity"/>
    <property type="evidence" value="ECO:0007669"/>
    <property type="project" value="InterPro"/>
</dbReference>
<dbReference type="InterPro" id="IPR003593">
    <property type="entry name" value="AAA+_ATPase"/>
</dbReference>
<dbReference type="GO" id="GO:0006515">
    <property type="term" value="P:protein quality control for misfolded or incompletely synthesized proteins"/>
    <property type="evidence" value="ECO:0007669"/>
    <property type="project" value="TreeGrafter"/>
</dbReference>